<dbReference type="Pfam" id="PF00557">
    <property type="entry name" value="Peptidase_M24"/>
    <property type="match status" value="1"/>
</dbReference>
<gene>
    <name evidence="4" type="ORF">F7P68_0004915</name>
    <name evidence="3" type="ORF">SN16_03590</name>
</gene>
<keyword evidence="6" id="KW-1185">Reference proteome</keyword>
<dbReference type="GeneID" id="77844623"/>
<reference evidence="3 5" key="1">
    <citation type="submission" date="2015-01" db="EMBL/GenBank/DDBJ databases">
        <title>Genome sequences of high lactate-tolerant strain Salinicoccus roseus W12 with industrial interest.</title>
        <authorList>
            <person name="Wang H."/>
            <person name="Yu B."/>
        </authorList>
    </citation>
    <scope>NUCLEOTIDE SEQUENCE [LARGE SCALE GENOMIC DNA]</scope>
    <source>
        <strain evidence="3 5">W12</strain>
    </source>
</reference>
<dbReference type="InterPro" id="IPR000994">
    <property type="entry name" value="Pept_M24"/>
</dbReference>
<dbReference type="InterPro" id="IPR029149">
    <property type="entry name" value="Creatin/AminoP/Spt16_N"/>
</dbReference>
<evidence type="ECO:0000313" key="5">
    <source>
        <dbReference type="Proteomes" id="UP000031546"/>
    </source>
</evidence>
<dbReference type="CDD" id="cd01066">
    <property type="entry name" value="APP_MetAP"/>
    <property type="match status" value="1"/>
</dbReference>
<feature type="domain" description="Creatinase N-terminal" evidence="2">
    <location>
        <begin position="10"/>
        <end position="154"/>
    </location>
</feature>
<dbReference type="Proteomes" id="UP000527860">
    <property type="component" value="Unassembled WGS sequence"/>
</dbReference>
<sequence>MFSKEEYDIRMNNTKQKMLQYGVEGLIISNPSNMYYLTGYDAWSFYVNQVVLVFIDMDEPIWIGRQMDASGAMMTTWMKESSIRFYPDNYVQSTIRHPMDYVAEVLVECGQDDKKIGVEMDSFYYTAMCHERLQIGLPNAELKDTGNLVSWVRVLKSDTEISYMKNAAQIVEKAMQAAYDTVNIGVRENEVAAAITHAQIYGSDDFGGDYTSMVPMLPAGKMTASPHITWSDRRYIEGDILTLEIAGCYKRYHTPLARTMILGKAPGHVQEVADVINEGINETLYHMTPGTTAEEVNEVWTRTIGKHGYVKNARIGYSIGLSYPPDWGEHTISFRGGDHTMLQPNMTFHLMPGLWFDNFGVSITESVHITEDGAETFASFDRKLFEKTVE</sequence>
<name>A0A0C2HJ79_9STAP</name>
<reference evidence="6" key="2">
    <citation type="submission" date="2020-04" db="EMBL/GenBank/DDBJ databases">
        <title>Genome analysis and biological profiling of marine Cellulosimicrobium funkei MOSEL-ME6.</title>
        <authorList>
            <person name="Tanveer F."/>
            <person name="Xie Y."/>
            <person name="Shinwari Z.K."/>
        </authorList>
    </citation>
    <scope>NUCLEOTIDE SEQUENCE [LARGE SCALE GENOMIC DNA]</scope>
    <source>
        <strain evidence="6">MOSEL-ME25</strain>
    </source>
</reference>
<protein>
    <submittedName>
        <fullName evidence="4">M24 family metallopeptidase</fullName>
    </submittedName>
    <submittedName>
        <fullName evidence="3">X-Pro dipeptidase</fullName>
    </submittedName>
</protein>
<dbReference type="EMBL" id="JXII01000002">
    <property type="protein sequence ID" value="KIH71754.1"/>
    <property type="molecule type" value="Genomic_DNA"/>
</dbReference>
<reference evidence="4" key="3">
    <citation type="submission" date="2020-04" db="EMBL/GenBank/DDBJ databases">
        <authorList>
            <person name="Tanveer F."/>
            <person name="Xie Y."/>
            <person name="Shinwari Z.K."/>
        </authorList>
    </citation>
    <scope>NUCLEOTIDE SEQUENCE</scope>
    <source>
        <strain evidence="4">MOSEL-ME25</strain>
    </source>
</reference>
<dbReference type="PANTHER" id="PTHR46112">
    <property type="entry name" value="AMINOPEPTIDASE"/>
    <property type="match status" value="1"/>
</dbReference>
<reference evidence="4 6" key="4">
    <citation type="submission" date="2022-12" db="EMBL/GenBank/DDBJ databases">
        <title>Genome analysis and biological profiling of marine Salinicoccus roseus MOSEL-ME25.</title>
        <authorList>
            <person name="Mirza F.T."/>
            <person name="Xie Y."/>
            <person name="Shinwari Z.K."/>
        </authorList>
    </citation>
    <scope>NUCLEOTIDE SEQUENCE [LARGE SCALE GENOMIC DNA]</scope>
    <source>
        <strain evidence="4 6">MOSEL-ME25</strain>
    </source>
</reference>
<dbReference type="InterPro" id="IPR000587">
    <property type="entry name" value="Creatinase_N"/>
</dbReference>
<comment type="caution">
    <text evidence="3">The sequence shown here is derived from an EMBL/GenBank/DDBJ whole genome shotgun (WGS) entry which is preliminary data.</text>
</comment>
<dbReference type="EMBL" id="JABEVU030000001">
    <property type="protein sequence ID" value="MDB0579865.1"/>
    <property type="molecule type" value="Genomic_DNA"/>
</dbReference>
<dbReference type="InterPro" id="IPR050659">
    <property type="entry name" value="Peptidase_M24B"/>
</dbReference>
<dbReference type="Gene3D" id="3.40.350.10">
    <property type="entry name" value="Creatinase/prolidase N-terminal domain"/>
    <property type="match status" value="1"/>
</dbReference>
<dbReference type="STRING" id="45670.SN16_03590"/>
<evidence type="ECO:0000313" key="3">
    <source>
        <dbReference type="EMBL" id="KIH71754.1"/>
    </source>
</evidence>
<dbReference type="PANTHER" id="PTHR46112:SF2">
    <property type="entry name" value="XAA-PRO AMINOPEPTIDASE P-RELATED"/>
    <property type="match status" value="1"/>
</dbReference>
<evidence type="ECO:0000313" key="4">
    <source>
        <dbReference type="EMBL" id="MDB0579865.1"/>
    </source>
</evidence>
<dbReference type="SUPFAM" id="SSF55920">
    <property type="entry name" value="Creatinase/aminopeptidase"/>
    <property type="match status" value="1"/>
</dbReference>
<dbReference type="AlphaFoldDB" id="A0A0C2HJ79"/>
<dbReference type="Pfam" id="PF01321">
    <property type="entry name" value="Creatinase_N"/>
    <property type="match status" value="1"/>
</dbReference>
<accession>A0A0C2HJ79</accession>
<feature type="domain" description="Peptidase M24" evidence="1">
    <location>
        <begin position="163"/>
        <end position="371"/>
    </location>
</feature>
<evidence type="ECO:0000259" key="2">
    <source>
        <dbReference type="Pfam" id="PF01321"/>
    </source>
</evidence>
<dbReference type="OrthoDB" id="9761809at2"/>
<dbReference type="RefSeq" id="WP_040105214.1">
    <property type="nucleotide sequence ID" value="NZ_JABEVU030000001.1"/>
</dbReference>
<dbReference type="InterPro" id="IPR036005">
    <property type="entry name" value="Creatinase/aminopeptidase-like"/>
</dbReference>
<dbReference type="Gene3D" id="3.90.230.10">
    <property type="entry name" value="Creatinase/methionine aminopeptidase superfamily"/>
    <property type="match status" value="1"/>
</dbReference>
<dbReference type="Proteomes" id="UP000031546">
    <property type="component" value="Unassembled WGS sequence"/>
</dbReference>
<evidence type="ECO:0000313" key="6">
    <source>
        <dbReference type="Proteomes" id="UP000527860"/>
    </source>
</evidence>
<proteinExistence type="predicted"/>
<organism evidence="3 5">
    <name type="scientific">Salinicoccus roseus</name>
    <dbReference type="NCBI Taxonomy" id="45670"/>
    <lineage>
        <taxon>Bacteria</taxon>
        <taxon>Bacillati</taxon>
        <taxon>Bacillota</taxon>
        <taxon>Bacilli</taxon>
        <taxon>Bacillales</taxon>
        <taxon>Staphylococcaceae</taxon>
        <taxon>Salinicoccus</taxon>
    </lineage>
</organism>
<dbReference type="SUPFAM" id="SSF53092">
    <property type="entry name" value="Creatinase/prolidase N-terminal domain"/>
    <property type="match status" value="1"/>
</dbReference>
<evidence type="ECO:0000259" key="1">
    <source>
        <dbReference type="Pfam" id="PF00557"/>
    </source>
</evidence>